<name>A0ABU9Q297_9BURK</name>
<dbReference type="InterPro" id="IPR020471">
    <property type="entry name" value="AKR"/>
</dbReference>
<comment type="caution">
    <text evidence="2">The sequence shown here is derived from an EMBL/GenBank/DDBJ whole genome shotgun (WGS) entry which is preliminary data.</text>
</comment>
<dbReference type="Gene3D" id="3.20.20.100">
    <property type="entry name" value="NADP-dependent oxidoreductase domain"/>
    <property type="match status" value="1"/>
</dbReference>
<dbReference type="Proteomes" id="UP001495910">
    <property type="component" value="Unassembled WGS sequence"/>
</dbReference>
<organism evidence="2 3">
    <name type="scientific">Collimonas rhizosphaerae</name>
    <dbReference type="NCBI Taxonomy" id="3126357"/>
    <lineage>
        <taxon>Bacteria</taxon>
        <taxon>Pseudomonadati</taxon>
        <taxon>Pseudomonadota</taxon>
        <taxon>Betaproteobacteria</taxon>
        <taxon>Burkholderiales</taxon>
        <taxon>Oxalobacteraceae</taxon>
        <taxon>Collimonas</taxon>
    </lineage>
</organism>
<evidence type="ECO:0000259" key="1">
    <source>
        <dbReference type="Pfam" id="PF00248"/>
    </source>
</evidence>
<evidence type="ECO:0000313" key="3">
    <source>
        <dbReference type="Proteomes" id="UP001495910"/>
    </source>
</evidence>
<dbReference type="PANTHER" id="PTHR43638:SF3">
    <property type="entry name" value="ALDEHYDE REDUCTASE"/>
    <property type="match status" value="1"/>
</dbReference>
<proteinExistence type="predicted"/>
<gene>
    <name evidence="2" type="ORF">V8G57_23625</name>
</gene>
<dbReference type="InterPro" id="IPR023210">
    <property type="entry name" value="NADP_OxRdtase_dom"/>
</dbReference>
<dbReference type="CDD" id="cd19138">
    <property type="entry name" value="AKR_YeaE"/>
    <property type="match status" value="1"/>
</dbReference>
<accession>A0ABU9Q297</accession>
<dbReference type="SUPFAM" id="SSF51430">
    <property type="entry name" value="NAD(P)-linked oxidoreductase"/>
    <property type="match status" value="1"/>
</dbReference>
<dbReference type="InterPro" id="IPR036812">
    <property type="entry name" value="NAD(P)_OxRdtase_dom_sf"/>
</dbReference>
<keyword evidence="3" id="KW-1185">Reference proteome</keyword>
<dbReference type="PIRSF" id="PIRSF000097">
    <property type="entry name" value="AKR"/>
    <property type="match status" value="1"/>
</dbReference>
<dbReference type="Pfam" id="PF00248">
    <property type="entry name" value="Aldo_ket_red"/>
    <property type="match status" value="1"/>
</dbReference>
<dbReference type="RefSeq" id="WP_342831458.1">
    <property type="nucleotide sequence ID" value="NZ_JBANDC010000024.1"/>
</dbReference>
<evidence type="ECO:0000313" key="2">
    <source>
        <dbReference type="EMBL" id="MEM4990399.1"/>
    </source>
</evidence>
<protein>
    <submittedName>
        <fullName evidence="2">Aldo/keto reductase</fullName>
    </submittedName>
</protein>
<sequence>MKTLLLPSGVAIPALGQGTWYMGEDPAQKKREVDALRLGMELGMTLVDTAEMYADGGAEKVVGEAIAGRRDEVFLVSKVYPHNAGRRSMQAACERSLKRLGSDHIDLYLLHWPGSVPLAETLEAFESLKKAGKIRDFGVSNFDRDGMQEASELPGGAEVAVNQVLYNLKRRGVEWDLLPWCRERAIPVMAYSPLESSANEQRRLLGNPHLLAVAARHAASPAQIALAWLLQQEQVIVIPKAVDPAHVRENRAALDVMLTAQDLAELDQGFPPPRHGSALDMR</sequence>
<feature type="domain" description="NADP-dependent oxidoreductase" evidence="1">
    <location>
        <begin position="15"/>
        <end position="268"/>
    </location>
</feature>
<reference evidence="2 3" key="1">
    <citation type="submission" date="2024-02" db="EMBL/GenBank/DDBJ databases">
        <title>Draft genome sequence of Collimonas sp. strain H4R21, an effective mineral-weathering bacterial strain isolated from the beech rhizosphere.</title>
        <authorList>
            <person name="Morin E."/>
            <person name="Uroz S."/>
            <person name="Leveau J.H.J."/>
            <person name="Kumar R."/>
            <person name="Rey M.W."/>
            <person name="Pham J."/>
        </authorList>
    </citation>
    <scope>NUCLEOTIDE SEQUENCE [LARGE SCALE GENOMIC DNA]</scope>
    <source>
        <strain evidence="2 3">H4R21</strain>
    </source>
</reference>
<dbReference type="PRINTS" id="PR00069">
    <property type="entry name" value="ALDKETRDTASE"/>
</dbReference>
<dbReference type="PANTHER" id="PTHR43638">
    <property type="entry name" value="OXIDOREDUCTASE, ALDO/KETO REDUCTASE FAMILY PROTEIN"/>
    <property type="match status" value="1"/>
</dbReference>
<dbReference type="EMBL" id="JBANDC010000024">
    <property type="protein sequence ID" value="MEM4990399.1"/>
    <property type="molecule type" value="Genomic_DNA"/>
</dbReference>